<evidence type="ECO:0000313" key="7">
    <source>
        <dbReference type="Proteomes" id="UP001501490"/>
    </source>
</evidence>
<evidence type="ECO:0000259" key="5">
    <source>
        <dbReference type="PROSITE" id="PS50977"/>
    </source>
</evidence>
<dbReference type="InterPro" id="IPR023772">
    <property type="entry name" value="DNA-bd_HTH_TetR-type_CS"/>
</dbReference>
<feature type="DNA-binding region" description="H-T-H motif" evidence="4">
    <location>
        <begin position="32"/>
        <end position="51"/>
    </location>
</feature>
<dbReference type="PROSITE" id="PS01081">
    <property type="entry name" value="HTH_TETR_1"/>
    <property type="match status" value="1"/>
</dbReference>
<dbReference type="RefSeq" id="WP_344804708.1">
    <property type="nucleotide sequence ID" value="NZ_BAABAB010000016.1"/>
</dbReference>
<dbReference type="Proteomes" id="UP001501490">
    <property type="component" value="Unassembled WGS sequence"/>
</dbReference>
<evidence type="ECO:0000256" key="2">
    <source>
        <dbReference type="ARBA" id="ARBA00023125"/>
    </source>
</evidence>
<keyword evidence="2 4" id="KW-0238">DNA-binding</keyword>
<dbReference type="PROSITE" id="PS50977">
    <property type="entry name" value="HTH_TETR_2"/>
    <property type="match status" value="1"/>
</dbReference>
<name>A0ABP6ZYM2_9ACTN</name>
<dbReference type="SUPFAM" id="SSF46689">
    <property type="entry name" value="Homeodomain-like"/>
    <property type="match status" value="1"/>
</dbReference>
<protein>
    <submittedName>
        <fullName evidence="6">TetR family transcriptional regulator</fullName>
    </submittedName>
</protein>
<evidence type="ECO:0000313" key="6">
    <source>
        <dbReference type="EMBL" id="GAA3620866.1"/>
    </source>
</evidence>
<reference evidence="7" key="1">
    <citation type="journal article" date="2019" name="Int. J. Syst. Evol. Microbiol.">
        <title>The Global Catalogue of Microorganisms (GCM) 10K type strain sequencing project: providing services to taxonomists for standard genome sequencing and annotation.</title>
        <authorList>
            <consortium name="The Broad Institute Genomics Platform"/>
            <consortium name="The Broad Institute Genome Sequencing Center for Infectious Disease"/>
            <person name="Wu L."/>
            <person name="Ma J."/>
        </authorList>
    </citation>
    <scope>NUCLEOTIDE SEQUENCE [LARGE SCALE GENOMIC DNA]</scope>
    <source>
        <strain evidence="7">JCM 16929</strain>
    </source>
</reference>
<evidence type="ECO:0000256" key="3">
    <source>
        <dbReference type="ARBA" id="ARBA00023163"/>
    </source>
</evidence>
<dbReference type="InterPro" id="IPR050109">
    <property type="entry name" value="HTH-type_TetR-like_transc_reg"/>
</dbReference>
<keyword evidence="3" id="KW-0804">Transcription</keyword>
<accession>A0ABP6ZYM2</accession>
<gene>
    <name evidence="6" type="ORF">GCM10022236_23860</name>
</gene>
<dbReference type="PANTHER" id="PTHR30055">
    <property type="entry name" value="HTH-TYPE TRANSCRIPTIONAL REGULATOR RUTR"/>
    <property type="match status" value="1"/>
</dbReference>
<evidence type="ECO:0000256" key="4">
    <source>
        <dbReference type="PROSITE-ProRule" id="PRU00335"/>
    </source>
</evidence>
<sequence length="197" mass="21833">MGLREKKAAQSRDRMVSAAIELFERDGYDATTMEEIAARADVGTTTLYRYFPSKDLLLLDELAQVLDLAPHLRARPEDEDLETALGRVLLTLAHTVDDPRRNIAATRRLIDKSPTPRAKLWDLFLSARESLEVAIGERLGTPPTSLSVRVTAALTLELAQMIDEMNGRSPGTREEITASVLTQLADATIHLPRMAAR</sequence>
<dbReference type="Pfam" id="PF00440">
    <property type="entry name" value="TetR_N"/>
    <property type="match status" value="1"/>
</dbReference>
<dbReference type="Gene3D" id="1.10.10.60">
    <property type="entry name" value="Homeodomain-like"/>
    <property type="match status" value="1"/>
</dbReference>
<keyword evidence="7" id="KW-1185">Reference proteome</keyword>
<proteinExistence type="predicted"/>
<organism evidence="6 7">
    <name type="scientific">Microlunatus ginsengisoli</name>
    <dbReference type="NCBI Taxonomy" id="363863"/>
    <lineage>
        <taxon>Bacteria</taxon>
        <taxon>Bacillati</taxon>
        <taxon>Actinomycetota</taxon>
        <taxon>Actinomycetes</taxon>
        <taxon>Propionibacteriales</taxon>
        <taxon>Propionibacteriaceae</taxon>
        <taxon>Microlunatus</taxon>
    </lineage>
</organism>
<comment type="caution">
    <text evidence="6">The sequence shown here is derived from an EMBL/GenBank/DDBJ whole genome shotgun (WGS) entry which is preliminary data.</text>
</comment>
<dbReference type="InterPro" id="IPR001647">
    <property type="entry name" value="HTH_TetR"/>
</dbReference>
<dbReference type="InterPro" id="IPR009057">
    <property type="entry name" value="Homeodomain-like_sf"/>
</dbReference>
<dbReference type="Gene3D" id="1.10.357.10">
    <property type="entry name" value="Tetracycline Repressor, domain 2"/>
    <property type="match status" value="1"/>
</dbReference>
<dbReference type="PANTHER" id="PTHR30055:SF234">
    <property type="entry name" value="HTH-TYPE TRANSCRIPTIONAL REGULATOR BETI"/>
    <property type="match status" value="1"/>
</dbReference>
<keyword evidence="1" id="KW-0805">Transcription regulation</keyword>
<feature type="domain" description="HTH tetR-type" evidence="5">
    <location>
        <begin position="9"/>
        <end position="69"/>
    </location>
</feature>
<dbReference type="EMBL" id="BAABAB010000016">
    <property type="protein sequence ID" value="GAA3620866.1"/>
    <property type="molecule type" value="Genomic_DNA"/>
</dbReference>
<evidence type="ECO:0000256" key="1">
    <source>
        <dbReference type="ARBA" id="ARBA00023015"/>
    </source>
</evidence>
<dbReference type="PRINTS" id="PR00455">
    <property type="entry name" value="HTHTETR"/>
</dbReference>